<keyword evidence="2" id="KW-1185">Reference proteome</keyword>
<proteinExistence type="predicted"/>
<dbReference type="EMBL" id="RBNJ01001163">
    <property type="protein sequence ID" value="RUS33484.1"/>
    <property type="molecule type" value="Genomic_DNA"/>
</dbReference>
<dbReference type="AlphaFoldDB" id="A0A433QUM6"/>
<evidence type="ECO:0000313" key="1">
    <source>
        <dbReference type="EMBL" id="RUS33484.1"/>
    </source>
</evidence>
<sequence>MELQGEPSSLDDKTVTMLLLDNIDSTDAEVIWILQFLNEFHSNIMKKMTERRNSERDLDIYYSRTLFTTLEEVVDLHL</sequence>
<dbReference type="Proteomes" id="UP000274822">
    <property type="component" value="Unassembled WGS sequence"/>
</dbReference>
<protein>
    <submittedName>
        <fullName evidence="1">Uncharacterized protein</fullName>
    </submittedName>
</protein>
<evidence type="ECO:0000313" key="2">
    <source>
        <dbReference type="Proteomes" id="UP000274822"/>
    </source>
</evidence>
<organism evidence="1 2">
    <name type="scientific">Jimgerdemannia flammicorona</name>
    <dbReference type="NCBI Taxonomy" id="994334"/>
    <lineage>
        <taxon>Eukaryota</taxon>
        <taxon>Fungi</taxon>
        <taxon>Fungi incertae sedis</taxon>
        <taxon>Mucoromycota</taxon>
        <taxon>Mucoromycotina</taxon>
        <taxon>Endogonomycetes</taxon>
        <taxon>Endogonales</taxon>
        <taxon>Endogonaceae</taxon>
        <taxon>Jimgerdemannia</taxon>
    </lineage>
</organism>
<comment type="caution">
    <text evidence="1">The sequence shown here is derived from an EMBL/GenBank/DDBJ whole genome shotgun (WGS) entry which is preliminary data.</text>
</comment>
<name>A0A433QUM6_9FUNG</name>
<gene>
    <name evidence="1" type="ORF">BC938DRAFT_471446</name>
</gene>
<accession>A0A433QUM6</accession>
<reference evidence="1 2" key="1">
    <citation type="journal article" date="2018" name="New Phytol.">
        <title>Phylogenomics of Endogonaceae and evolution of mycorrhizas within Mucoromycota.</title>
        <authorList>
            <person name="Chang Y."/>
            <person name="Desiro A."/>
            <person name="Na H."/>
            <person name="Sandor L."/>
            <person name="Lipzen A."/>
            <person name="Clum A."/>
            <person name="Barry K."/>
            <person name="Grigoriev I.V."/>
            <person name="Martin F.M."/>
            <person name="Stajich J.E."/>
            <person name="Smith M.E."/>
            <person name="Bonito G."/>
            <person name="Spatafora J.W."/>
        </authorList>
    </citation>
    <scope>NUCLEOTIDE SEQUENCE [LARGE SCALE GENOMIC DNA]</scope>
    <source>
        <strain evidence="1 2">AD002</strain>
    </source>
</reference>